<reference evidence="2" key="1">
    <citation type="submission" date="2016-10" db="EMBL/GenBank/DDBJ databases">
        <authorList>
            <person name="Varghese N."/>
            <person name="Submissions S."/>
        </authorList>
    </citation>
    <scope>NUCLEOTIDE SEQUENCE [LARGE SCALE GENOMIC DNA]</scope>
    <source>
        <strain evidence="2">ATCC 25963</strain>
    </source>
</reference>
<dbReference type="InterPro" id="IPR007815">
    <property type="entry name" value="Emycin_Estase"/>
</dbReference>
<proteinExistence type="predicted"/>
<evidence type="ECO:0000313" key="2">
    <source>
        <dbReference type="Proteomes" id="UP000199400"/>
    </source>
</evidence>
<organism evidence="1 2">
    <name type="scientific">Nannocystis exedens</name>
    <dbReference type="NCBI Taxonomy" id="54"/>
    <lineage>
        <taxon>Bacteria</taxon>
        <taxon>Pseudomonadati</taxon>
        <taxon>Myxococcota</taxon>
        <taxon>Polyangia</taxon>
        <taxon>Nannocystales</taxon>
        <taxon>Nannocystaceae</taxon>
        <taxon>Nannocystis</taxon>
    </lineage>
</organism>
<dbReference type="Gene3D" id="1.20.1440.30">
    <property type="entry name" value="Biosynthetic Protein domain"/>
    <property type="match status" value="1"/>
</dbReference>
<gene>
    <name evidence="1" type="ORF">SAMN02745121_05167</name>
</gene>
<dbReference type="Proteomes" id="UP000199400">
    <property type="component" value="Unassembled WGS sequence"/>
</dbReference>
<sequence length="437" mass="47101">MAKLRGSVAAVCLWGATIAGCTPWRDEVHTWAPEQDAISRELDAQARAIVAGDGALDVGPVWAMTRGARVVGVGEPGQGLALFHRLMQAMVERAAADAAPLVVALDVCFVDGLELDAWGRGTWNPPDPDRFDPHAFDAAGSYRPLLAWIREHNQFVAPQRAIQIAGVDGCLDARGLDPLAAYFVDLDPEFAASVPGLLAPVRALTVPSRRTPGHVAEARAGLAELRARLLARREAQVAAHGAASHAVALRLVWLAERRVDAYGDTGSTPRAQRGRVMADTVAWLAEQRPDARVVVLADNEDTHRASPSDMGGRLHARFGADYAVVHTTFDSTTYLAQRQRMWAPPGTLEAALRRPGRGYALDVQAAAAGQGSLARYLREEHWTRAYADGLFDQARPGWSTVVPQRDYDVLVHVAFVPQAPYSRPAVGAEPGSRRAAL</sequence>
<accession>A0A1I2CJC1</accession>
<dbReference type="STRING" id="54.SAMN02745121_05167"/>
<dbReference type="Gene3D" id="3.40.1660.10">
    <property type="entry name" value="EreA-like (biosynthetic domain)"/>
    <property type="match status" value="1"/>
</dbReference>
<name>A0A1I2CJC1_9BACT</name>
<dbReference type="SUPFAM" id="SSF159501">
    <property type="entry name" value="EreA/ChaN-like"/>
    <property type="match status" value="1"/>
</dbReference>
<dbReference type="CDD" id="cd14728">
    <property type="entry name" value="Ere-like"/>
    <property type="match status" value="1"/>
</dbReference>
<protein>
    <submittedName>
        <fullName evidence="1">Erythromycin esterase</fullName>
    </submittedName>
</protein>
<dbReference type="EMBL" id="FOMX01000017">
    <property type="protein sequence ID" value="SFE68232.1"/>
    <property type="molecule type" value="Genomic_DNA"/>
</dbReference>
<dbReference type="AlphaFoldDB" id="A0A1I2CJC1"/>
<dbReference type="RefSeq" id="WP_096326601.1">
    <property type="nucleotide sequence ID" value="NZ_FOMX01000017.1"/>
</dbReference>
<dbReference type="Gene3D" id="3.30.1870.10">
    <property type="entry name" value="EreA-like, domain 2"/>
    <property type="match status" value="1"/>
</dbReference>
<evidence type="ECO:0000313" key="1">
    <source>
        <dbReference type="EMBL" id="SFE68232.1"/>
    </source>
</evidence>
<keyword evidence="2" id="KW-1185">Reference proteome</keyword>
<dbReference type="PROSITE" id="PS51257">
    <property type="entry name" value="PROKAR_LIPOPROTEIN"/>
    <property type="match status" value="1"/>
</dbReference>
<dbReference type="Pfam" id="PF05139">
    <property type="entry name" value="Erythro_esteras"/>
    <property type="match status" value="1"/>
</dbReference>
<dbReference type="GO" id="GO:0046677">
    <property type="term" value="P:response to antibiotic"/>
    <property type="evidence" value="ECO:0007669"/>
    <property type="project" value="InterPro"/>
</dbReference>